<dbReference type="RefSeq" id="WP_108344739.1">
    <property type="nucleotide sequence ID" value="NZ_PYXZ01000005.1"/>
</dbReference>
<dbReference type="Pfam" id="PF01817">
    <property type="entry name" value="CM_2"/>
    <property type="match status" value="1"/>
</dbReference>
<dbReference type="InterPro" id="IPR036263">
    <property type="entry name" value="Chorismate_II_sf"/>
</dbReference>
<evidence type="ECO:0000313" key="6">
    <source>
        <dbReference type="Proteomes" id="UP000244867"/>
    </source>
</evidence>
<dbReference type="EMBL" id="PYXZ01000005">
    <property type="protein sequence ID" value="PUA80545.1"/>
    <property type="molecule type" value="Genomic_DNA"/>
</dbReference>
<dbReference type="PROSITE" id="PS51186">
    <property type="entry name" value="GNAT"/>
    <property type="match status" value="1"/>
</dbReference>
<evidence type="ECO:0000256" key="1">
    <source>
        <dbReference type="ARBA" id="ARBA00022679"/>
    </source>
</evidence>
<evidence type="ECO:0000259" key="3">
    <source>
        <dbReference type="PROSITE" id="PS51168"/>
    </source>
</evidence>
<protein>
    <recommendedName>
        <fullName evidence="7">GNAT family N-acetyltransferase</fullName>
    </recommendedName>
</protein>
<dbReference type="PANTHER" id="PTHR43877">
    <property type="entry name" value="AMINOALKYLPHOSPHONATE N-ACETYLTRANSFERASE-RELATED-RELATED"/>
    <property type="match status" value="1"/>
</dbReference>
<evidence type="ECO:0008006" key="7">
    <source>
        <dbReference type="Google" id="ProtNLM"/>
    </source>
</evidence>
<dbReference type="SUPFAM" id="SSF55729">
    <property type="entry name" value="Acyl-CoA N-acyltransferases (Nat)"/>
    <property type="match status" value="1"/>
</dbReference>
<accession>A0A2R7YVZ4</accession>
<sequence length="235" mass="25752">MSTETSLRLASRADLPAIAEVYLAAREVAAMPPGVHPPADVRTWVGGWDLATRDVWVAESDDRVVGFANLTPTWLDGLYVDPGAQRRGVGSTLVEVAKSLRPDGFGLWVFEMNAPARAFYRAHGFVELERTDGSANEERAPDVKMVWPGVEPLACFRSMIDEVDELLGDVLARRVALTRAVQDVKISSGRDAAREADVVRRVAAVVPELGEERVARIVHAIITESLDAARPDRER</sequence>
<dbReference type="OrthoDB" id="9805924at2"/>
<evidence type="ECO:0000259" key="4">
    <source>
        <dbReference type="PROSITE" id="PS51186"/>
    </source>
</evidence>
<evidence type="ECO:0000313" key="5">
    <source>
        <dbReference type="EMBL" id="PUA80545.1"/>
    </source>
</evidence>
<proteinExistence type="predicted"/>
<dbReference type="AlphaFoldDB" id="A0A2R7YVZ4"/>
<dbReference type="InterPro" id="IPR036979">
    <property type="entry name" value="CM_dom_sf"/>
</dbReference>
<dbReference type="CDD" id="cd04301">
    <property type="entry name" value="NAT_SF"/>
    <property type="match status" value="1"/>
</dbReference>
<feature type="domain" description="N-acetyltransferase" evidence="4">
    <location>
        <begin position="5"/>
        <end position="150"/>
    </location>
</feature>
<keyword evidence="1" id="KW-0808">Transferase</keyword>
<dbReference type="SMART" id="SM00830">
    <property type="entry name" value="CM_2"/>
    <property type="match status" value="1"/>
</dbReference>
<reference evidence="5 6" key="1">
    <citation type="submission" date="2018-03" db="EMBL/GenBank/DDBJ databases">
        <authorList>
            <person name="Keele B.F."/>
        </authorList>
    </citation>
    <scope>NUCLEOTIDE SEQUENCE [LARGE SCALE GENOMIC DNA]</scope>
    <source>
        <strain evidence="5 6">IB-3</strain>
    </source>
</reference>
<name>A0A2R7YVZ4_9ACTN</name>
<dbReference type="InterPro" id="IPR002701">
    <property type="entry name" value="CM_II_prokaryot"/>
</dbReference>
<dbReference type="GO" id="GO:0004106">
    <property type="term" value="F:chorismate mutase activity"/>
    <property type="evidence" value="ECO:0007669"/>
    <property type="project" value="InterPro"/>
</dbReference>
<dbReference type="InterPro" id="IPR016181">
    <property type="entry name" value="Acyl_CoA_acyltransferase"/>
</dbReference>
<feature type="domain" description="Chorismate mutase" evidence="3">
    <location>
        <begin position="147"/>
        <end position="233"/>
    </location>
</feature>
<keyword evidence="2" id="KW-0012">Acyltransferase</keyword>
<gene>
    <name evidence="5" type="ORF">C7S10_12310</name>
</gene>
<dbReference type="GO" id="GO:0016747">
    <property type="term" value="F:acyltransferase activity, transferring groups other than amino-acyl groups"/>
    <property type="evidence" value="ECO:0007669"/>
    <property type="project" value="InterPro"/>
</dbReference>
<dbReference type="SUPFAM" id="SSF48600">
    <property type="entry name" value="Chorismate mutase II"/>
    <property type="match status" value="1"/>
</dbReference>
<dbReference type="PROSITE" id="PS51168">
    <property type="entry name" value="CHORISMATE_MUT_2"/>
    <property type="match status" value="1"/>
</dbReference>
<dbReference type="Proteomes" id="UP000244867">
    <property type="component" value="Unassembled WGS sequence"/>
</dbReference>
<evidence type="ECO:0000256" key="2">
    <source>
        <dbReference type="ARBA" id="ARBA00023315"/>
    </source>
</evidence>
<keyword evidence="6" id="KW-1185">Reference proteome</keyword>
<dbReference type="Pfam" id="PF13508">
    <property type="entry name" value="Acetyltransf_7"/>
    <property type="match status" value="1"/>
</dbReference>
<dbReference type="InterPro" id="IPR050832">
    <property type="entry name" value="Bact_Acetyltransf"/>
</dbReference>
<dbReference type="GO" id="GO:0046417">
    <property type="term" value="P:chorismate metabolic process"/>
    <property type="evidence" value="ECO:0007669"/>
    <property type="project" value="InterPro"/>
</dbReference>
<dbReference type="Gene3D" id="3.40.630.30">
    <property type="match status" value="1"/>
</dbReference>
<organism evidence="5 6">
    <name type="scientific">Nocardioides currus</name>
    <dbReference type="NCBI Taxonomy" id="2133958"/>
    <lineage>
        <taxon>Bacteria</taxon>
        <taxon>Bacillati</taxon>
        <taxon>Actinomycetota</taxon>
        <taxon>Actinomycetes</taxon>
        <taxon>Propionibacteriales</taxon>
        <taxon>Nocardioidaceae</taxon>
        <taxon>Nocardioides</taxon>
    </lineage>
</organism>
<dbReference type="Gene3D" id="1.20.59.10">
    <property type="entry name" value="Chorismate mutase"/>
    <property type="match status" value="1"/>
</dbReference>
<comment type="caution">
    <text evidence="5">The sequence shown here is derived from an EMBL/GenBank/DDBJ whole genome shotgun (WGS) entry which is preliminary data.</text>
</comment>
<dbReference type="InterPro" id="IPR000182">
    <property type="entry name" value="GNAT_dom"/>
</dbReference>